<protein>
    <submittedName>
        <fullName evidence="1">Addiction module toxin, RelE/StbE family</fullName>
    </submittedName>
</protein>
<dbReference type="HOGENOM" id="CLU_161929_0_0_7"/>
<organism evidence="1 2">
    <name type="scientific">Desulfobacca acetoxidans (strain ATCC 700848 / DSM 11109 / ASRB2)</name>
    <dbReference type="NCBI Taxonomy" id="880072"/>
    <lineage>
        <taxon>Bacteria</taxon>
        <taxon>Pseudomonadati</taxon>
        <taxon>Thermodesulfobacteriota</taxon>
        <taxon>Desulfobaccia</taxon>
        <taxon>Desulfobaccales</taxon>
        <taxon>Desulfobaccaceae</taxon>
        <taxon>Desulfobacca</taxon>
    </lineage>
</organism>
<dbReference type="KEGG" id="dao:Desac_2839"/>
<dbReference type="InterPro" id="IPR004386">
    <property type="entry name" value="Toxin_YafQ-like"/>
</dbReference>
<dbReference type="AlphaFoldDB" id="F2NIU6"/>
<gene>
    <name evidence="1" type="ordered locus">Desac_2839</name>
</gene>
<reference evidence="1 2" key="1">
    <citation type="journal article" date="2011" name="Stand. Genomic Sci.">
        <title>Complete genome sequence of the acetate-degrading sulfate reducer Desulfobacca acetoxidans type strain (ASRB2).</title>
        <authorList>
            <person name="Goker M."/>
            <person name="Teshima H."/>
            <person name="Lapidus A."/>
            <person name="Nolan M."/>
            <person name="Lucas S."/>
            <person name="Hammon N."/>
            <person name="Deshpande S."/>
            <person name="Cheng J.F."/>
            <person name="Tapia R."/>
            <person name="Han C."/>
            <person name="Goodwin L."/>
            <person name="Pitluck S."/>
            <person name="Huntemann M."/>
            <person name="Liolios K."/>
            <person name="Ivanova N."/>
            <person name="Pagani I."/>
            <person name="Mavromatis K."/>
            <person name="Ovchinikova G."/>
            <person name="Pati A."/>
            <person name="Chen A."/>
            <person name="Palaniappan K."/>
            <person name="Land M."/>
            <person name="Hauser L."/>
            <person name="Brambilla E.M."/>
            <person name="Rohde M."/>
            <person name="Spring S."/>
            <person name="Detter J.C."/>
            <person name="Woyke T."/>
            <person name="Bristow J."/>
            <person name="Eisen J.A."/>
            <person name="Markowitz V."/>
            <person name="Hugenholtz P."/>
            <person name="Kyrpides N.C."/>
            <person name="Klenk H.P."/>
        </authorList>
    </citation>
    <scope>NUCLEOTIDE SEQUENCE [LARGE SCALE GENOMIC DNA]</scope>
    <source>
        <strain evidence="2">ATCC 700848 / DSM 11109 / ASRB2</strain>
    </source>
</reference>
<dbReference type="Proteomes" id="UP000000483">
    <property type="component" value="Chromosome"/>
</dbReference>
<dbReference type="Pfam" id="PF15738">
    <property type="entry name" value="YafQ_toxin"/>
    <property type="match status" value="1"/>
</dbReference>
<dbReference type="EMBL" id="CP002629">
    <property type="protein sequence ID" value="AEB10640.1"/>
    <property type="molecule type" value="Genomic_DNA"/>
</dbReference>
<dbReference type="RefSeq" id="WP_013707749.1">
    <property type="nucleotide sequence ID" value="NC_015388.1"/>
</dbReference>
<keyword evidence="2" id="KW-1185">Reference proteome</keyword>
<dbReference type="SUPFAM" id="SSF143011">
    <property type="entry name" value="RelE-like"/>
    <property type="match status" value="1"/>
</dbReference>
<proteinExistence type="predicted"/>
<reference evidence="2" key="2">
    <citation type="submission" date="2011-03" db="EMBL/GenBank/DDBJ databases">
        <title>The complete genome of Desulfobacca acetoxidans DSM 11109.</title>
        <authorList>
            <consortium name="US DOE Joint Genome Institute (JGI-PGF)"/>
            <person name="Lucas S."/>
            <person name="Copeland A."/>
            <person name="Lapidus A."/>
            <person name="Bruce D."/>
            <person name="Goodwin L."/>
            <person name="Pitluck S."/>
            <person name="Peters L."/>
            <person name="Kyrpides N."/>
            <person name="Mavromatis K."/>
            <person name="Ivanova N."/>
            <person name="Ovchinnikova G."/>
            <person name="Teshima H."/>
            <person name="Detter J.C."/>
            <person name="Han C."/>
            <person name="Land M."/>
            <person name="Hauser L."/>
            <person name="Markowitz V."/>
            <person name="Cheng J.-F."/>
            <person name="Hugenholtz P."/>
            <person name="Woyke T."/>
            <person name="Wu D."/>
            <person name="Spring S."/>
            <person name="Schueler E."/>
            <person name="Brambilla E."/>
            <person name="Klenk H.-P."/>
            <person name="Eisen J.A."/>
        </authorList>
    </citation>
    <scope>NUCLEOTIDE SEQUENCE [LARGE SCALE GENOMIC DNA]</scope>
    <source>
        <strain evidence="2">ATCC 700848 / DSM 11109 / ASRB2</strain>
    </source>
</reference>
<dbReference type="InterPro" id="IPR035093">
    <property type="entry name" value="RelE/ParE_toxin_dom_sf"/>
</dbReference>
<dbReference type="eggNOG" id="COG3041">
    <property type="taxonomic scope" value="Bacteria"/>
</dbReference>
<accession>F2NIU6</accession>
<name>F2NIU6_DESAR</name>
<evidence type="ECO:0000313" key="2">
    <source>
        <dbReference type="Proteomes" id="UP000000483"/>
    </source>
</evidence>
<dbReference type="OrthoDB" id="9798691at2"/>
<dbReference type="STRING" id="880072.Desac_2839"/>
<evidence type="ECO:0000313" key="1">
    <source>
        <dbReference type="EMBL" id="AEB10640.1"/>
    </source>
</evidence>
<sequence length="89" mass="10380">MIELVWGPKFKRVLKKMVKQDPDLKEKLIDCLRLFVEEPFHPSLKTHKLGGALKGNFAFSLGYDLRVVFQFLDKNEVLLETMGTHDEVY</sequence>
<dbReference type="Gene3D" id="3.30.2310.20">
    <property type="entry name" value="RelE-like"/>
    <property type="match status" value="1"/>
</dbReference>